<evidence type="ECO:0000313" key="3">
    <source>
        <dbReference type="Proteomes" id="UP000189701"/>
    </source>
</evidence>
<dbReference type="RefSeq" id="XP_009795779.1">
    <property type="nucleotide sequence ID" value="XM_009797477.1"/>
</dbReference>
<dbReference type="AlphaFoldDB" id="A0A1U7Y951"/>
<feature type="coiled-coil region" evidence="1">
    <location>
        <begin position="97"/>
        <end position="124"/>
    </location>
</feature>
<dbReference type="Proteomes" id="UP000189701">
    <property type="component" value="Unplaced"/>
</dbReference>
<dbReference type="GeneID" id="104242428"/>
<accession>A0A1U7Y951</accession>
<proteinExistence type="predicted"/>
<evidence type="ECO:0000256" key="1">
    <source>
        <dbReference type="SAM" id="Coils"/>
    </source>
</evidence>
<name>A0A1U7Y951_NICSY</name>
<keyword evidence="1" id="KW-0175">Coiled coil</keyword>
<evidence type="ECO:0000256" key="2">
    <source>
        <dbReference type="SAM" id="MobiDB-lite"/>
    </source>
</evidence>
<feature type="region of interest" description="Disordered" evidence="2">
    <location>
        <begin position="301"/>
        <end position="337"/>
    </location>
</feature>
<feature type="coiled-coil region" evidence="1">
    <location>
        <begin position="243"/>
        <end position="276"/>
    </location>
</feature>
<gene>
    <name evidence="4" type="primary">LOC104242428</name>
</gene>
<dbReference type="OrthoDB" id="1242891at2759"/>
<feature type="coiled-coil region" evidence="1">
    <location>
        <begin position="183"/>
        <end position="217"/>
    </location>
</feature>
<dbReference type="KEGG" id="nsy:104242428"/>
<organism evidence="3 4">
    <name type="scientific">Nicotiana sylvestris</name>
    <name type="common">Wood tobacco</name>
    <name type="synonym">South American tobacco</name>
    <dbReference type="NCBI Taxonomy" id="4096"/>
    <lineage>
        <taxon>Eukaryota</taxon>
        <taxon>Viridiplantae</taxon>
        <taxon>Streptophyta</taxon>
        <taxon>Embryophyta</taxon>
        <taxon>Tracheophyta</taxon>
        <taxon>Spermatophyta</taxon>
        <taxon>Magnoliopsida</taxon>
        <taxon>eudicotyledons</taxon>
        <taxon>Gunneridae</taxon>
        <taxon>Pentapetalae</taxon>
        <taxon>asterids</taxon>
        <taxon>lamiids</taxon>
        <taxon>Solanales</taxon>
        <taxon>Solanaceae</taxon>
        <taxon>Nicotianoideae</taxon>
        <taxon>Nicotianeae</taxon>
        <taxon>Nicotiana</taxon>
    </lineage>
</organism>
<reference evidence="3" key="1">
    <citation type="journal article" date="2013" name="Genome Biol.">
        <title>Reference genomes and transcriptomes of Nicotiana sylvestris and Nicotiana tomentosiformis.</title>
        <authorList>
            <person name="Sierro N."/>
            <person name="Battey J.N."/>
            <person name="Ouadi S."/>
            <person name="Bovet L."/>
            <person name="Goepfert S."/>
            <person name="Bakaher N."/>
            <person name="Peitsch M.C."/>
            <person name="Ivanov N.V."/>
        </authorList>
    </citation>
    <scope>NUCLEOTIDE SEQUENCE [LARGE SCALE GENOMIC DNA]</scope>
</reference>
<sequence>MTIYHSPPLPAYSEEAIRETRALQMPDLSGVPGEEDPFQDCFTRVDDAADLNDASTLFEEAQRLFSQAFTRFRADLSQCEAELQKTSDEGKSLKLLCSQKDEELKDLRADLAKARKSEAELDKQVTIILKEYGLLDPTVDANTSVSQLQQKLEIIRLLRGEVDQVKADYNWWKENMDYLAMEKEAALAKLASAETQLRSAKEKNSAQTKRIDELEVKLAEPEAEIEKTKITTDKTIVVYFRDAEAAQTELKEASNREKQSNDLDKCQSRRETLEEIHARGFGLTEEITQAKTLENDARFLISSSSDNYDEGSQGRYDNEEGPGEEAAPEGETSPGHN</sequence>
<feature type="compositionally biased region" description="Acidic residues" evidence="2">
    <location>
        <begin position="319"/>
        <end position="328"/>
    </location>
</feature>
<evidence type="ECO:0000313" key="4">
    <source>
        <dbReference type="RefSeq" id="XP_009795779.1"/>
    </source>
</evidence>
<keyword evidence="3" id="KW-1185">Reference proteome</keyword>
<reference evidence="4" key="2">
    <citation type="submission" date="2025-08" db="UniProtKB">
        <authorList>
            <consortium name="RefSeq"/>
        </authorList>
    </citation>
    <scope>IDENTIFICATION</scope>
    <source>
        <tissue evidence="4">Leaf</tissue>
    </source>
</reference>
<protein>
    <submittedName>
        <fullName evidence="4">Uncharacterized protein LOC104242428</fullName>
    </submittedName>
</protein>